<gene>
    <name evidence="1" type="ORF">BBG48_010535</name>
    <name evidence="2" type="ORF">FL857_07215</name>
</gene>
<evidence type="ECO:0000313" key="1">
    <source>
        <dbReference type="EMBL" id="RDY20354.1"/>
    </source>
</evidence>
<organism evidence="1 3">
    <name type="scientific">Criibacterium bergeronii</name>
    <dbReference type="NCBI Taxonomy" id="1871336"/>
    <lineage>
        <taxon>Bacteria</taxon>
        <taxon>Bacillati</taxon>
        <taxon>Bacillota</taxon>
        <taxon>Clostridia</taxon>
        <taxon>Peptostreptococcales</taxon>
        <taxon>Filifactoraceae</taxon>
        <taxon>Criibacterium</taxon>
    </lineage>
</organism>
<keyword evidence="3" id="KW-1185">Reference proteome</keyword>
<dbReference type="OrthoDB" id="2388036at2"/>
<comment type="caution">
    <text evidence="1">The sequence shown here is derived from an EMBL/GenBank/DDBJ whole genome shotgun (WGS) entry which is preliminary data.</text>
</comment>
<protein>
    <submittedName>
        <fullName evidence="1">Uncharacterized protein</fullName>
    </submittedName>
</protein>
<reference evidence="1" key="2">
    <citation type="submission" date="2018-07" db="EMBL/GenBank/DDBJ databases">
        <authorList>
            <person name="Quirk P.G."/>
            <person name="Krulwich T.A."/>
        </authorList>
    </citation>
    <scope>NUCLEOTIDE SEQUENCE</scope>
    <source>
        <strain evidence="1">CCRI-22567</strain>
    </source>
</reference>
<dbReference type="EMBL" id="MBEW02000054">
    <property type="protein sequence ID" value="RDY20354.1"/>
    <property type="molecule type" value="Genomic_DNA"/>
</dbReference>
<proteinExistence type="predicted"/>
<evidence type="ECO:0000313" key="3">
    <source>
        <dbReference type="Proteomes" id="UP000093352"/>
    </source>
</evidence>
<dbReference type="STRING" id="1871336.BBG48_01590"/>
<name>A0A371IIP3_9FIRM</name>
<dbReference type="Proteomes" id="UP000093352">
    <property type="component" value="Unassembled WGS sequence"/>
</dbReference>
<reference evidence="2 4" key="3">
    <citation type="submission" date="2019-07" db="EMBL/GenBank/DDBJ databases">
        <title>Criibacterium bergeronii gen. nov., sp. nov. isolated from human clinical samples.</title>
        <authorList>
            <person name="Maheux A.F."/>
            <person name="Boudreau D.K."/>
            <person name="Berube E."/>
            <person name="Brodeur S."/>
            <person name="Bernard K.A."/>
            <person name="Abed J.Y."/>
            <person name="Ducrey E."/>
            <person name="Guay E.F."/>
            <person name="Raymond F."/>
            <person name="Corbeil J."/>
            <person name="Domingo M.-C."/>
            <person name="Roy P.H."/>
            <person name="Boissinot M."/>
            <person name="Tocheva E.I."/>
            <person name="Omar R.F."/>
        </authorList>
    </citation>
    <scope>NUCLEOTIDE SEQUENCE [LARGE SCALE GENOMIC DNA]</scope>
    <source>
        <strain evidence="2 4">CCRI-24246</strain>
    </source>
</reference>
<sequence>MQWTKAKTYLIIALLIANIVLFLSLDQRKIYFNNDICSKNLNNINQILSDMGVKNNLKLSNKKLEISPIEVKFANINSDNETDIFVDLNNKYKNEIKIIDDIYYELIIKDAPSGFSNQKEFARNFIREIFPGSEYKLKDFSIEQDSNTLVYEEYFKGLYLGQGYVKFLFYEDGDVDISILKAKIISQGDKVAYAISQAQALSLAIPKLKRGDIITGMALGYDMVQNNPYEDDESKTERIRMIPYWRIQINSREFIYVEAIR</sequence>
<dbReference type="RefSeq" id="WP_068911835.1">
    <property type="nucleotide sequence ID" value="NZ_MBEW02000054.1"/>
</dbReference>
<dbReference type="Proteomes" id="UP000319424">
    <property type="component" value="Unassembled WGS sequence"/>
</dbReference>
<dbReference type="EMBL" id="VJXW01000010">
    <property type="protein sequence ID" value="TRW25404.1"/>
    <property type="molecule type" value="Genomic_DNA"/>
</dbReference>
<dbReference type="AlphaFoldDB" id="A0A371IIP3"/>
<reference evidence="1 3" key="1">
    <citation type="journal article" date="2016" name="Genome Announc.">
        <title>Draft Genome Sequence of Criibacterium bergeronii gen. nov., sp. nov., Strain CCRI-22567T, Isolated from a Vaginal Sample from a Woman with Bacterial Vaginosis.</title>
        <authorList>
            <person name="Maheux A.F."/>
            <person name="Berube E."/>
            <person name="Boudreau D.K."/>
            <person name="Raymond F."/>
            <person name="Corbeil J."/>
            <person name="Roy P.H."/>
            <person name="Boissinot M."/>
            <person name="Omar R.F."/>
        </authorList>
    </citation>
    <scope>NUCLEOTIDE SEQUENCE [LARGE SCALE GENOMIC DNA]</scope>
    <source>
        <strain evidence="1 3">CCRI-22567</strain>
    </source>
</reference>
<evidence type="ECO:0000313" key="2">
    <source>
        <dbReference type="EMBL" id="TRW25404.1"/>
    </source>
</evidence>
<evidence type="ECO:0000313" key="4">
    <source>
        <dbReference type="Proteomes" id="UP000319424"/>
    </source>
</evidence>
<accession>A0A371IIP3</accession>